<protein>
    <submittedName>
        <fullName evidence="2">Abi family protein</fullName>
    </submittedName>
</protein>
<name>A0ABY5BWD8_9LACO</name>
<gene>
    <name evidence="2" type="ORF">M3M37_00900</name>
</gene>
<dbReference type="RefSeq" id="WP_252795312.1">
    <property type="nucleotide sequence ID" value="NZ_CP097121.1"/>
</dbReference>
<organism evidence="2 3">
    <name type="scientific">Fructilactobacillus carniphilus</name>
    <dbReference type="NCBI Taxonomy" id="2940297"/>
    <lineage>
        <taxon>Bacteria</taxon>
        <taxon>Bacillati</taxon>
        <taxon>Bacillota</taxon>
        <taxon>Bacilli</taxon>
        <taxon>Lactobacillales</taxon>
        <taxon>Lactobacillaceae</taxon>
        <taxon>Fructilactobacillus</taxon>
    </lineage>
</organism>
<evidence type="ECO:0000256" key="1">
    <source>
        <dbReference type="SAM" id="Phobius"/>
    </source>
</evidence>
<keyword evidence="1" id="KW-0812">Transmembrane</keyword>
<dbReference type="InterPro" id="IPR011664">
    <property type="entry name" value="Abi_system_AbiD/AbiF-like"/>
</dbReference>
<feature type="transmembrane region" description="Helical" evidence="1">
    <location>
        <begin position="146"/>
        <end position="168"/>
    </location>
</feature>
<keyword evidence="3" id="KW-1185">Reference proteome</keyword>
<dbReference type="Proteomes" id="UP001056164">
    <property type="component" value="Chromosome"/>
</dbReference>
<evidence type="ECO:0000313" key="3">
    <source>
        <dbReference type="Proteomes" id="UP001056164"/>
    </source>
</evidence>
<dbReference type="EMBL" id="CP097121">
    <property type="protein sequence ID" value="USS90816.1"/>
    <property type="molecule type" value="Genomic_DNA"/>
</dbReference>
<keyword evidence="1" id="KW-0472">Membrane</keyword>
<dbReference type="Pfam" id="PF07751">
    <property type="entry name" value="Abi_2"/>
    <property type="match status" value="1"/>
</dbReference>
<accession>A0ABY5BWD8</accession>
<reference evidence="2" key="1">
    <citation type="submission" date="2022-05" db="EMBL/GenBank/DDBJ databases">
        <authorList>
            <person name="Oliphant S.A."/>
            <person name="Watson-Haigh N.S."/>
            <person name="Sumby K.M."/>
            <person name="Gardner J.M."/>
            <person name="Jiranek V."/>
        </authorList>
    </citation>
    <scope>NUCLEOTIDE SEQUENCE</scope>
    <source>
        <strain evidence="2">KI4_A6</strain>
    </source>
</reference>
<sequence length="299" mass="35237">MNYKPKLTETELISHMKAKGITFNEINEQQAKHVLVHKNYYFKLTAYRKNFTKRNGKYQNLDFAYLVDLASIDMQLREYLLSLSLDIEHSIKVKILALITNDSTEDGYSIIKDFKQYNESAYKNTVKYLKNNRYMNDFYNKHHDHISIWALLEVMTFGALSYFVDFYYQRTKYKSVKKIKNYFKYTKNIRNACAHSNPLLVNLFSEKELVPKPTAQVTTAATLMGIPKSELHDMKVNDLTSLFFLHSYVKDGSVGKRRAQQGNALIKRFNRHSEWYESVSSIKKIKKILTKLIDYLEKH</sequence>
<evidence type="ECO:0000313" key="2">
    <source>
        <dbReference type="EMBL" id="USS90816.1"/>
    </source>
</evidence>
<keyword evidence="1" id="KW-1133">Transmembrane helix</keyword>
<proteinExistence type="predicted"/>